<keyword evidence="3" id="KW-1185">Reference proteome</keyword>
<dbReference type="Gene3D" id="3.20.10.10">
    <property type="entry name" value="D-amino Acid Aminotransferase, subunit A, domain 2"/>
    <property type="match status" value="1"/>
</dbReference>
<dbReference type="RefSeq" id="WP_209643486.1">
    <property type="nucleotide sequence ID" value="NZ_JAGINW010000001.1"/>
</dbReference>
<dbReference type="InterPro" id="IPR001544">
    <property type="entry name" value="Aminotrans_IV"/>
</dbReference>
<dbReference type="CDD" id="cd00449">
    <property type="entry name" value="PLPDE_IV"/>
    <property type="match status" value="1"/>
</dbReference>
<dbReference type="Gene3D" id="3.30.470.10">
    <property type="match status" value="1"/>
</dbReference>
<dbReference type="InterPro" id="IPR036038">
    <property type="entry name" value="Aminotransferase-like"/>
</dbReference>
<dbReference type="SUPFAM" id="SSF56752">
    <property type="entry name" value="D-aminoacid aminotransferase-like PLP-dependent enzymes"/>
    <property type="match status" value="1"/>
</dbReference>
<evidence type="ECO:0000313" key="2">
    <source>
        <dbReference type="EMBL" id="MBP2326417.1"/>
    </source>
</evidence>
<dbReference type="EC" id="2.6.1.42" evidence="2"/>
<proteinExistence type="inferred from homology"/>
<organism evidence="2 3">
    <name type="scientific">Kibdelosporangium banguiense</name>
    <dbReference type="NCBI Taxonomy" id="1365924"/>
    <lineage>
        <taxon>Bacteria</taxon>
        <taxon>Bacillati</taxon>
        <taxon>Actinomycetota</taxon>
        <taxon>Actinomycetes</taxon>
        <taxon>Pseudonocardiales</taxon>
        <taxon>Pseudonocardiaceae</taxon>
        <taxon>Kibdelosporangium</taxon>
    </lineage>
</organism>
<dbReference type="Proteomes" id="UP001519332">
    <property type="component" value="Unassembled WGS sequence"/>
</dbReference>
<sequence length="304" mass="33519">MTVPPGFAWQNGEIVPWDQCVLHARSQGAFWGANVFEGLRGYWNEDDKQLYLFRVEEHLTRLGRSMRSLRMEIGYTAADITAAVIALIKANDWHQDVHACVVAYFDEGVNFDPLNHTEHTGVHITATPMPRSRGYSQGVAACISSWRRISDDSMPPRIKTGANYHNSRLAQHEAVRNGYETTLLLNQHGTVSESPGACVVMVRDGKLVTPPGTSGVLEGITVATVEQIAHTELGLQLERRAIDRTELYVADEIFLCGTMAEILPVTSVDRLPIGTGTPGVLTGKLQQLYGNAVLGHPQWTTPVY</sequence>
<accession>A0ABS4TPT8</accession>
<name>A0ABS4TPT8_9PSEU</name>
<dbReference type="Pfam" id="PF01063">
    <property type="entry name" value="Aminotran_4"/>
    <property type="match status" value="1"/>
</dbReference>
<dbReference type="PANTHER" id="PTHR42743:SF4">
    <property type="entry name" value="BRANCHED-CHAIN-AMINO-ACID AMINOTRANSFERASE-RELATED"/>
    <property type="match status" value="1"/>
</dbReference>
<evidence type="ECO:0000256" key="1">
    <source>
        <dbReference type="ARBA" id="ARBA00009320"/>
    </source>
</evidence>
<reference evidence="2 3" key="1">
    <citation type="submission" date="2021-03" db="EMBL/GenBank/DDBJ databases">
        <title>Sequencing the genomes of 1000 actinobacteria strains.</title>
        <authorList>
            <person name="Klenk H.-P."/>
        </authorList>
    </citation>
    <scope>NUCLEOTIDE SEQUENCE [LARGE SCALE GENOMIC DNA]</scope>
    <source>
        <strain evidence="2 3">DSM 46670</strain>
    </source>
</reference>
<protein>
    <submittedName>
        <fullName evidence="2">Branched-chain amino acid aminotransferase</fullName>
        <ecNumber evidence="2">2.6.1.42</ecNumber>
    </submittedName>
</protein>
<dbReference type="InterPro" id="IPR043131">
    <property type="entry name" value="BCAT-like_N"/>
</dbReference>
<gene>
    <name evidence="2" type="ORF">JOF56_006802</name>
</gene>
<dbReference type="EMBL" id="JAGINW010000001">
    <property type="protein sequence ID" value="MBP2326417.1"/>
    <property type="molecule type" value="Genomic_DNA"/>
</dbReference>
<keyword evidence="2" id="KW-0032">Aminotransferase</keyword>
<dbReference type="PANTHER" id="PTHR42743">
    <property type="entry name" value="AMINO-ACID AMINOTRANSFERASE"/>
    <property type="match status" value="1"/>
</dbReference>
<dbReference type="InterPro" id="IPR050571">
    <property type="entry name" value="Class-IV_PLP-Dep_Aminotrnsfr"/>
</dbReference>
<comment type="similarity">
    <text evidence="1">Belongs to the class-IV pyridoxal-phosphate-dependent aminotransferase family.</text>
</comment>
<dbReference type="InterPro" id="IPR043132">
    <property type="entry name" value="BCAT-like_C"/>
</dbReference>
<evidence type="ECO:0000313" key="3">
    <source>
        <dbReference type="Proteomes" id="UP001519332"/>
    </source>
</evidence>
<keyword evidence="2" id="KW-0808">Transferase</keyword>
<dbReference type="GO" id="GO:0004084">
    <property type="term" value="F:branched-chain-amino-acid transaminase activity"/>
    <property type="evidence" value="ECO:0007669"/>
    <property type="project" value="UniProtKB-EC"/>
</dbReference>
<comment type="caution">
    <text evidence="2">The sequence shown here is derived from an EMBL/GenBank/DDBJ whole genome shotgun (WGS) entry which is preliminary data.</text>
</comment>